<name>L1IWD0_GUITC</name>
<evidence type="ECO:0000256" key="2">
    <source>
        <dbReference type="ARBA" id="ARBA00003365"/>
    </source>
</evidence>
<organism evidence="15">
    <name type="scientific">Guillardia theta (strain CCMP2712)</name>
    <name type="common">Cryptophyte</name>
    <dbReference type="NCBI Taxonomy" id="905079"/>
    <lineage>
        <taxon>Eukaryota</taxon>
        <taxon>Cryptophyceae</taxon>
        <taxon>Pyrenomonadales</taxon>
        <taxon>Geminigeraceae</taxon>
        <taxon>Guillardia</taxon>
    </lineage>
</organism>
<dbReference type="PANTHER" id="PTHR48077:SF3">
    <property type="entry name" value="TRYPTOPHAN SYNTHASE"/>
    <property type="match status" value="1"/>
</dbReference>
<dbReference type="InterPro" id="IPR013785">
    <property type="entry name" value="Aldolase_TIM"/>
</dbReference>
<dbReference type="AlphaFoldDB" id="L1IWD0"/>
<dbReference type="HAMAP" id="MF_00133">
    <property type="entry name" value="Trp_synth_beta"/>
    <property type="match status" value="1"/>
</dbReference>
<evidence type="ECO:0000256" key="6">
    <source>
        <dbReference type="ARBA" id="ARBA00012043"/>
    </source>
</evidence>
<dbReference type="eggNOG" id="KOG4175">
    <property type="taxonomic scope" value="Eukaryota"/>
</dbReference>
<dbReference type="RefSeq" id="XP_005827130.1">
    <property type="nucleotide sequence ID" value="XM_005827073.1"/>
</dbReference>
<keyword evidence="8" id="KW-0028">Amino-acid biosynthesis</keyword>
<dbReference type="OrthoDB" id="1716816at2759"/>
<dbReference type="GeneID" id="17297004"/>
<sequence>MAQKLASAFARCKASNRTAFVGYLTAGFFEKDDTIPLMLALEEGGADVIECGVPFTDPMADGTTIQKANEVAIANGVVGTKGCIDMVKEARKKGLKVPVVLMGYYNPFFMYPGGMEQLGKDCQEAEVNGFIMVDLPVEEAGEVLTMCRKYDLSFVPLLAPTSTDERIEKLAKTASSWIYAVSVTGVTGARSDLSADLPSFLARIRKHTDVPVAVGFGVSKREHVLQLGKLGADGAVVGSAIINAIQNAKNSEDRVVQYAFGEFGGRYIPETLVEAHEDLEKRYNEAINDPEFLKEVDRYRREYIGGPTPLYFAKNLTEKMGGAQIWLKRECLAHTGAHKINNALGQALLAKRLGKERIICETGAGQHGVATATACALLGMKCVVYMGAEDCRRQSLNVFRIKMLGAEVVPVKTGSETLKDAINEAMRDWVTNVRDTHYIIGSAIGPHPFPTIVRDFQSVIGKEARAQMLEKVGRLPDAIVACVGGGSNAIGLFHPFVNDKSVKIYGVEAGGEKGLEGKHSATLSAGRPGVLHGTRTYLLQDDEGQIQETHSISAGLDYPGVGPEHAFLKDSGRAEYGVVTDSQALEAMQTLSKCEGIIPALEPSHAIYYGMQLAKKMKSDEIVLINCCGRGDKDMITVAKALGHEVDMSSEGQEMGRENKKQKI</sequence>
<dbReference type="CDD" id="cd06446">
    <property type="entry name" value="Trp-synth_B"/>
    <property type="match status" value="1"/>
</dbReference>
<feature type="domain" description="Tryptophan synthase beta chain-like PALP" evidence="14">
    <location>
        <begin position="305"/>
        <end position="627"/>
    </location>
</feature>
<dbReference type="FunFam" id="3.40.50.1100:FF:000001">
    <property type="entry name" value="Tryptophan synthase beta chain"/>
    <property type="match status" value="1"/>
</dbReference>
<evidence type="ECO:0000256" key="4">
    <source>
        <dbReference type="ARBA" id="ARBA00005761"/>
    </source>
</evidence>
<dbReference type="CDD" id="cd04724">
    <property type="entry name" value="Tryptophan_synthase_alpha"/>
    <property type="match status" value="1"/>
</dbReference>
<dbReference type="EC" id="4.2.1.20" evidence="6"/>
<dbReference type="NCBIfam" id="TIGR00263">
    <property type="entry name" value="trpB"/>
    <property type="match status" value="1"/>
</dbReference>
<comment type="pathway">
    <text evidence="3">Amino-acid biosynthesis; L-tryptophan biosynthesis; L-tryptophan from chorismate: step 5/5.</text>
</comment>
<evidence type="ECO:0000256" key="12">
    <source>
        <dbReference type="ARBA" id="ARBA00023239"/>
    </source>
</evidence>
<evidence type="ECO:0000256" key="7">
    <source>
        <dbReference type="ARBA" id="ARBA00018724"/>
    </source>
</evidence>
<gene>
    <name evidence="15" type="ORF">GUITHDRAFT_159960</name>
</gene>
<dbReference type="GO" id="GO:0004834">
    <property type="term" value="F:tryptophan synthase activity"/>
    <property type="evidence" value="ECO:0007669"/>
    <property type="project" value="UniProtKB-EC"/>
</dbReference>
<dbReference type="KEGG" id="gtt:GUITHDRAFT_159960"/>
<reference evidence="17" key="2">
    <citation type="submission" date="2012-11" db="EMBL/GenBank/DDBJ databases">
        <authorList>
            <person name="Kuo A."/>
            <person name="Curtis B.A."/>
            <person name="Tanifuji G."/>
            <person name="Burki F."/>
            <person name="Gruber A."/>
            <person name="Irimia M."/>
            <person name="Maruyama S."/>
            <person name="Arias M.C."/>
            <person name="Ball S.G."/>
            <person name="Gile G.H."/>
            <person name="Hirakawa Y."/>
            <person name="Hopkins J.F."/>
            <person name="Rensing S.A."/>
            <person name="Schmutz J."/>
            <person name="Symeonidi A."/>
            <person name="Elias M."/>
            <person name="Eveleigh R.J."/>
            <person name="Herman E.K."/>
            <person name="Klute M.J."/>
            <person name="Nakayama T."/>
            <person name="Obornik M."/>
            <person name="Reyes-Prieto A."/>
            <person name="Armbrust E.V."/>
            <person name="Aves S.J."/>
            <person name="Beiko R.G."/>
            <person name="Coutinho P."/>
            <person name="Dacks J.B."/>
            <person name="Durnford D.G."/>
            <person name="Fast N.M."/>
            <person name="Green B.R."/>
            <person name="Grisdale C."/>
            <person name="Hempe F."/>
            <person name="Henrissat B."/>
            <person name="Hoppner M.P."/>
            <person name="Ishida K.-I."/>
            <person name="Kim E."/>
            <person name="Koreny L."/>
            <person name="Kroth P.G."/>
            <person name="Liu Y."/>
            <person name="Malik S.-B."/>
            <person name="Maier U.G."/>
            <person name="McRose D."/>
            <person name="Mock T."/>
            <person name="Neilson J.A."/>
            <person name="Onodera N.T."/>
            <person name="Poole A.M."/>
            <person name="Pritham E.J."/>
            <person name="Richards T.A."/>
            <person name="Rocap G."/>
            <person name="Roy S.W."/>
            <person name="Sarai C."/>
            <person name="Schaack S."/>
            <person name="Shirato S."/>
            <person name="Slamovits C.H."/>
            <person name="Spencer D.F."/>
            <person name="Suzuki S."/>
            <person name="Worden A.Z."/>
            <person name="Zauner S."/>
            <person name="Barry K."/>
            <person name="Bell C."/>
            <person name="Bharti A.K."/>
            <person name="Crow J.A."/>
            <person name="Grimwood J."/>
            <person name="Kramer R."/>
            <person name="Lindquist E."/>
            <person name="Lucas S."/>
            <person name="Salamov A."/>
            <person name="McFadden G.I."/>
            <person name="Lane C.E."/>
            <person name="Keeling P.J."/>
            <person name="Gray M.W."/>
            <person name="Grigoriev I.V."/>
            <person name="Archibald J.M."/>
        </authorList>
    </citation>
    <scope>NUCLEOTIDE SEQUENCE</scope>
    <source>
        <strain evidence="17">CCMP2712</strain>
    </source>
</reference>
<dbReference type="InterPro" id="IPR023026">
    <property type="entry name" value="Trp_synth_beta/beta-like"/>
</dbReference>
<keyword evidence="9" id="KW-0822">Tryptophan biosynthesis</keyword>
<evidence type="ECO:0000313" key="16">
    <source>
        <dbReference type="EnsemblProtists" id="EKX40150"/>
    </source>
</evidence>
<keyword evidence="11" id="KW-0057">Aromatic amino acid biosynthesis</keyword>
<dbReference type="PANTHER" id="PTHR48077">
    <property type="entry name" value="TRYPTOPHAN SYNTHASE-RELATED"/>
    <property type="match status" value="1"/>
</dbReference>
<dbReference type="UniPathway" id="UPA00035">
    <property type="reaction ID" value="UER00044"/>
</dbReference>
<evidence type="ECO:0000256" key="1">
    <source>
        <dbReference type="ARBA" id="ARBA00001933"/>
    </source>
</evidence>
<dbReference type="FunFam" id="3.20.20.70:FF:000037">
    <property type="entry name" value="Tryptophan synthase alpha chain"/>
    <property type="match status" value="1"/>
</dbReference>
<accession>L1IWD0</accession>
<comment type="function">
    <text evidence="2">The alpha subunit is responsible for the aldol cleavage of indoleglycerol phosphate to indole and glyceraldehyde 3-phosphate.</text>
</comment>
<dbReference type="FunFam" id="3.40.50.1100:FF:000004">
    <property type="entry name" value="Tryptophan synthase beta chain"/>
    <property type="match status" value="1"/>
</dbReference>
<comment type="similarity">
    <text evidence="4">In the C-terminal section; belongs to the TrpB family.</text>
</comment>
<evidence type="ECO:0000256" key="10">
    <source>
        <dbReference type="ARBA" id="ARBA00022898"/>
    </source>
</evidence>
<dbReference type="Gene3D" id="3.20.20.70">
    <property type="entry name" value="Aldolase class I"/>
    <property type="match status" value="1"/>
</dbReference>
<keyword evidence="17" id="KW-1185">Reference proteome</keyword>
<comment type="similarity">
    <text evidence="5">In the N-terminal section; belongs to the TrpA family.</text>
</comment>
<dbReference type="InterPro" id="IPR001926">
    <property type="entry name" value="TrpB-like_PALP"/>
</dbReference>
<comment type="catalytic activity">
    <reaction evidence="13">
        <text>(1S,2R)-1-C-(indol-3-yl)glycerol 3-phosphate + L-serine = D-glyceraldehyde 3-phosphate + L-tryptophan + H2O</text>
        <dbReference type="Rhea" id="RHEA:10532"/>
        <dbReference type="ChEBI" id="CHEBI:15377"/>
        <dbReference type="ChEBI" id="CHEBI:33384"/>
        <dbReference type="ChEBI" id="CHEBI:57912"/>
        <dbReference type="ChEBI" id="CHEBI:58866"/>
        <dbReference type="ChEBI" id="CHEBI:59776"/>
        <dbReference type="EC" id="4.2.1.20"/>
    </reaction>
</comment>
<dbReference type="Gene3D" id="3.40.50.1100">
    <property type="match status" value="2"/>
</dbReference>
<evidence type="ECO:0000256" key="3">
    <source>
        <dbReference type="ARBA" id="ARBA00004733"/>
    </source>
</evidence>
<dbReference type="GO" id="GO:0005737">
    <property type="term" value="C:cytoplasm"/>
    <property type="evidence" value="ECO:0007669"/>
    <property type="project" value="TreeGrafter"/>
</dbReference>
<protein>
    <recommendedName>
        <fullName evidence="7">Tryptophan synthase</fullName>
        <ecNumber evidence="6">4.2.1.20</ecNumber>
    </recommendedName>
</protein>
<dbReference type="STRING" id="905079.L1IWD0"/>
<dbReference type="OMA" id="VDTARHS"/>
<evidence type="ECO:0000256" key="13">
    <source>
        <dbReference type="ARBA" id="ARBA00049047"/>
    </source>
</evidence>
<reference evidence="15 17" key="1">
    <citation type="journal article" date="2012" name="Nature">
        <title>Algal genomes reveal evolutionary mosaicism and the fate of nucleomorphs.</title>
        <authorList>
            <consortium name="DOE Joint Genome Institute"/>
            <person name="Curtis B.A."/>
            <person name="Tanifuji G."/>
            <person name="Burki F."/>
            <person name="Gruber A."/>
            <person name="Irimia M."/>
            <person name="Maruyama S."/>
            <person name="Arias M.C."/>
            <person name="Ball S.G."/>
            <person name="Gile G.H."/>
            <person name="Hirakawa Y."/>
            <person name="Hopkins J.F."/>
            <person name="Kuo A."/>
            <person name="Rensing S.A."/>
            <person name="Schmutz J."/>
            <person name="Symeonidi A."/>
            <person name="Elias M."/>
            <person name="Eveleigh R.J."/>
            <person name="Herman E.K."/>
            <person name="Klute M.J."/>
            <person name="Nakayama T."/>
            <person name="Obornik M."/>
            <person name="Reyes-Prieto A."/>
            <person name="Armbrust E.V."/>
            <person name="Aves S.J."/>
            <person name="Beiko R.G."/>
            <person name="Coutinho P."/>
            <person name="Dacks J.B."/>
            <person name="Durnford D.G."/>
            <person name="Fast N.M."/>
            <person name="Green B.R."/>
            <person name="Grisdale C.J."/>
            <person name="Hempel F."/>
            <person name="Henrissat B."/>
            <person name="Hoppner M.P."/>
            <person name="Ishida K."/>
            <person name="Kim E."/>
            <person name="Koreny L."/>
            <person name="Kroth P.G."/>
            <person name="Liu Y."/>
            <person name="Malik S.B."/>
            <person name="Maier U.G."/>
            <person name="McRose D."/>
            <person name="Mock T."/>
            <person name="Neilson J.A."/>
            <person name="Onodera N.T."/>
            <person name="Poole A.M."/>
            <person name="Pritham E.J."/>
            <person name="Richards T.A."/>
            <person name="Rocap G."/>
            <person name="Roy S.W."/>
            <person name="Sarai C."/>
            <person name="Schaack S."/>
            <person name="Shirato S."/>
            <person name="Slamovits C.H."/>
            <person name="Spencer D.F."/>
            <person name="Suzuki S."/>
            <person name="Worden A.Z."/>
            <person name="Zauner S."/>
            <person name="Barry K."/>
            <person name="Bell C."/>
            <person name="Bharti A.K."/>
            <person name="Crow J.A."/>
            <person name="Grimwood J."/>
            <person name="Kramer R."/>
            <person name="Lindquist E."/>
            <person name="Lucas S."/>
            <person name="Salamov A."/>
            <person name="McFadden G.I."/>
            <person name="Lane C.E."/>
            <person name="Keeling P.J."/>
            <person name="Gray M.W."/>
            <person name="Grigoriev I.V."/>
            <person name="Archibald J.M."/>
        </authorList>
    </citation>
    <scope>NUCLEOTIDE SEQUENCE</scope>
    <source>
        <strain evidence="15 17">CCMP2712</strain>
    </source>
</reference>
<dbReference type="NCBIfam" id="TIGR00262">
    <property type="entry name" value="trpA"/>
    <property type="match status" value="1"/>
</dbReference>
<dbReference type="SUPFAM" id="SSF53686">
    <property type="entry name" value="Tryptophan synthase beta subunit-like PLP-dependent enzymes"/>
    <property type="match status" value="1"/>
</dbReference>
<evidence type="ECO:0000259" key="14">
    <source>
        <dbReference type="Pfam" id="PF00291"/>
    </source>
</evidence>
<dbReference type="eggNOG" id="KOG1395">
    <property type="taxonomic scope" value="Eukaryota"/>
</dbReference>
<evidence type="ECO:0000256" key="5">
    <source>
        <dbReference type="ARBA" id="ARBA00006095"/>
    </source>
</evidence>
<dbReference type="InterPro" id="IPR002028">
    <property type="entry name" value="Trp_synthase_suA"/>
</dbReference>
<dbReference type="EMBL" id="JH993033">
    <property type="protein sequence ID" value="EKX40150.1"/>
    <property type="molecule type" value="Genomic_DNA"/>
</dbReference>
<evidence type="ECO:0000313" key="15">
    <source>
        <dbReference type="EMBL" id="EKX40150.1"/>
    </source>
</evidence>
<dbReference type="PaxDb" id="55529-EKX40150"/>
<evidence type="ECO:0000313" key="17">
    <source>
        <dbReference type="Proteomes" id="UP000011087"/>
    </source>
</evidence>
<dbReference type="Pfam" id="PF00290">
    <property type="entry name" value="Trp_syntA"/>
    <property type="match status" value="1"/>
</dbReference>
<proteinExistence type="inferred from homology"/>
<dbReference type="EnsemblProtists" id="EKX40150">
    <property type="protein sequence ID" value="EKX40150"/>
    <property type="gene ID" value="GUITHDRAFT_159960"/>
</dbReference>
<keyword evidence="10" id="KW-0663">Pyridoxal phosphate</keyword>
<keyword evidence="12" id="KW-0456">Lyase</keyword>
<dbReference type="HOGENOM" id="CLU_016734_1_0_1"/>
<dbReference type="Proteomes" id="UP000011087">
    <property type="component" value="Unassembled WGS sequence"/>
</dbReference>
<reference evidence="16" key="3">
    <citation type="submission" date="2016-03" db="UniProtKB">
        <authorList>
            <consortium name="EnsemblProtists"/>
        </authorList>
    </citation>
    <scope>IDENTIFICATION</scope>
</reference>
<evidence type="ECO:0000256" key="8">
    <source>
        <dbReference type="ARBA" id="ARBA00022605"/>
    </source>
</evidence>
<dbReference type="InterPro" id="IPR006653">
    <property type="entry name" value="Trp_synth_b_CS"/>
</dbReference>
<evidence type="ECO:0000256" key="9">
    <source>
        <dbReference type="ARBA" id="ARBA00022822"/>
    </source>
</evidence>
<dbReference type="Pfam" id="PF00291">
    <property type="entry name" value="PALP"/>
    <property type="match status" value="1"/>
</dbReference>
<dbReference type="InterPro" id="IPR036052">
    <property type="entry name" value="TrpB-like_PALP_sf"/>
</dbReference>
<evidence type="ECO:0000256" key="11">
    <source>
        <dbReference type="ARBA" id="ARBA00023141"/>
    </source>
</evidence>
<dbReference type="InterPro" id="IPR011060">
    <property type="entry name" value="RibuloseP-bd_barrel"/>
</dbReference>
<dbReference type="PROSITE" id="PS00168">
    <property type="entry name" value="TRP_SYNTHASE_BETA"/>
    <property type="match status" value="1"/>
</dbReference>
<dbReference type="InterPro" id="IPR006654">
    <property type="entry name" value="Trp_synth_beta"/>
</dbReference>
<dbReference type="SUPFAM" id="SSF51366">
    <property type="entry name" value="Ribulose-phoshate binding barrel"/>
    <property type="match status" value="1"/>
</dbReference>
<comment type="cofactor">
    <cofactor evidence="1">
        <name>pyridoxal 5'-phosphate</name>
        <dbReference type="ChEBI" id="CHEBI:597326"/>
    </cofactor>
</comment>
<dbReference type="HAMAP" id="MF_00131">
    <property type="entry name" value="Trp_synth_alpha"/>
    <property type="match status" value="1"/>
</dbReference>